<feature type="transmembrane region" description="Helical" evidence="7">
    <location>
        <begin position="250"/>
        <end position="279"/>
    </location>
</feature>
<evidence type="ECO:0000256" key="2">
    <source>
        <dbReference type="ARBA" id="ARBA00005236"/>
    </source>
</evidence>
<evidence type="ECO:0000256" key="5">
    <source>
        <dbReference type="ARBA" id="ARBA00022989"/>
    </source>
</evidence>
<dbReference type="EMBL" id="NWBP01000009">
    <property type="protein sequence ID" value="PCC83718.1"/>
    <property type="molecule type" value="Genomic_DNA"/>
</dbReference>
<dbReference type="InterPro" id="IPR003838">
    <property type="entry name" value="ABC3_permease_C"/>
</dbReference>
<evidence type="ECO:0000256" key="3">
    <source>
        <dbReference type="ARBA" id="ARBA00022475"/>
    </source>
</evidence>
<keyword evidence="4 7" id="KW-0812">Transmembrane</keyword>
<accession>A0A2A4ANK9</accession>
<feature type="transmembrane region" description="Helical" evidence="7">
    <location>
        <begin position="766"/>
        <end position="787"/>
    </location>
</feature>
<name>A0A2A4ANK9_9CORY</name>
<protein>
    <recommendedName>
        <fullName evidence="8">ABC3 transporter permease C-terminal domain-containing protein</fullName>
    </recommendedName>
</protein>
<evidence type="ECO:0000256" key="4">
    <source>
        <dbReference type="ARBA" id="ARBA00022692"/>
    </source>
</evidence>
<evidence type="ECO:0000256" key="7">
    <source>
        <dbReference type="SAM" id="Phobius"/>
    </source>
</evidence>
<dbReference type="InterPro" id="IPR051447">
    <property type="entry name" value="Lipoprotein-release_system"/>
</dbReference>
<evidence type="ECO:0000256" key="6">
    <source>
        <dbReference type="ARBA" id="ARBA00023136"/>
    </source>
</evidence>
<dbReference type="PANTHER" id="PTHR30489">
    <property type="entry name" value="LIPOPROTEIN-RELEASING SYSTEM TRANSMEMBRANE PROTEIN LOLE"/>
    <property type="match status" value="1"/>
</dbReference>
<sequence length="892" mass="95413">MSALLAAARPTYRDMLAHRWRSLAGVALVALPVAVLVCLGILGVNGDRFHNVFSSNPRTIGVAASEDTKAVHLEPAAGFASRAEEILPGDLRPSPIFGPVTVGVQHDSKHSNIQITQFDSALPPTKAQPLIDSAHPDEGTLILSYADARSLGVHKGDVVSISSPTPGGLSEAKVAGIIPGGRSYATAPVLTNTEFLAQHPEQATWAIVGDTVLNQNDIARVQSAGFSIYDKSLSEATIIDSGVHLNFEAFLSFIAIASSFAFAVTLLLALIAPVFSFALRRNTRMYALMAAQGAQPKHIATAVLAYGFFTGLLGATSGAVLGLAGSYAIGALRFPGVKLDVPLLYPLALWAIAIVASTAAALVPAWLAARQALAPSLHGGMPDRILNWRKEMAYGPVALPIILIALLTPFGKSIYSLLILLAFLATAASVPALVYATARVCSHHGLALRIASRDLMRRGFHTVPTAIALIAVTLAAAAGSVGVRSDEAWWDKVDTVVNPSTSAIVRNTNHQKNLGAPANKVEQRAIDSALALQPGKPLETFGYTDWNSTSIPGSSIPNIALEMEYDYTCEQTSYNDSVEQATFIDKDGRRTDESGEARQNCLHDMMTWFPSSAFTRYGRTLEATPETLDLWNFDSDADRQAAADTLRKGGVVLTHNSHLDGRDHAEFTAVRTPQGQTEPREEVSATLPAVEALPALGRDLRLVSPAAAKKLKISSSRIGTAIVFDKTLERSQQKEIEEAVENATGGEYEISFTKTTSKAKEYAPAIALWGIGFILLVLIIANSAAALRRSGKLFESLGAEPSLMPKVAAWRTWLVGTIGMTLGFIVGEIIGIIMIRVPRPGRPEANELFYQGDLYSMDWWQLAGVFIVPLLGAGGSWLVHRRLSAVEAEQND</sequence>
<evidence type="ECO:0000259" key="8">
    <source>
        <dbReference type="Pfam" id="PF02687"/>
    </source>
</evidence>
<comment type="subcellular location">
    <subcellularLocation>
        <location evidence="1">Cell membrane</location>
        <topology evidence="1">Multi-pass membrane protein</topology>
    </subcellularLocation>
</comment>
<comment type="similarity">
    <text evidence="2">Belongs to the ABC-4 integral membrane protein family. LolC/E subfamily.</text>
</comment>
<feature type="transmembrane region" description="Helical" evidence="7">
    <location>
        <begin position="299"/>
        <end position="327"/>
    </location>
</feature>
<evidence type="ECO:0000256" key="1">
    <source>
        <dbReference type="ARBA" id="ARBA00004651"/>
    </source>
</evidence>
<dbReference type="GO" id="GO:0098797">
    <property type="term" value="C:plasma membrane protein complex"/>
    <property type="evidence" value="ECO:0007669"/>
    <property type="project" value="TreeGrafter"/>
</dbReference>
<keyword evidence="5 7" id="KW-1133">Transmembrane helix</keyword>
<feature type="transmembrane region" description="Helical" evidence="7">
    <location>
        <begin position="393"/>
        <end position="411"/>
    </location>
</feature>
<comment type="caution">
    <text evidence="9">The sequence shown here is derived from an EMBL/GenBank/DDBJ whole genome shotgun (WGS) entry which is preliminary data.</text>
</comment>
<feature type="domain" description="ABC3 transporter permease C-terminal" evidence="8">
    <location>
        <begin position="260"/>
        <end position="373"/>
    </location>
</feature>
<feature type="transmembrane region" description="Helical" evidence="7">
    <location>
        <begin position="859"/>
        <end position="879"/>
    </location>
</feature>
<organism evidence="9 10">
    <name type="scientific">Corynebacterium accolens</name>
    <dbReference type="NCBI Taxonomy" id="38284"/>
    <lineage>
        <taxon>Bacteria</taxon>
        <taxon>Bacillati</taxon>
        <taxon>Actinomycetota</taxon>
        <taxon>Actinomycetes</taxon>
        <taxon>Mycobacteriales</taxon>
        <taxon>Corynebacteriaceae</taxon>
        <taxon>Corynebacterium</taxon>
    </lineage>
</organism>
<feature type="transmembrane region" description="Helical" evidence="7">
    <location>
        <begin position="417"/>
        <end position="438"/>
    </location>
</feature>
<reference evidence="9 10" key="1">
    <citation type="submission" date="2017-09" db="EMBL/GenBank/DDBJ databases">
        <title>Draft Genome Sequence of Corynebacterium accolens AH4003.</title>
        <authorList>
            <person name="Chen Y."/>
            <person name="Oosthuysen W.F."/>
            <person name="Kelley S."/>
            <person name="Horswill A."/>
        </authorList>
    </citation>
    <scope>NUCLEOTIDE SEQUENCE [LARGE SCALE GENOMIC DNA]</scope>
    <source>
        <strain evidence="9 10">AH4003</strain>
    </source>
</reference>
<keyword evidence="3" id="KW-1003">Cell membrane</keyword>
<dbReference type="Proteomes" id="UP000218690">
    <property type="component" value="Unassembled WGS sequence"/>
</dbReference>
<dbReference type="GO" id="GO:0044874">
    <property type="term" value="P:lipoprotein localization to outer membrane"/>
    <property type="evidence" value="ECO:0007669"/>
    <property type="project" value="TreeGrafter"/>
</dbReference>
<feature type="transmembrane region" description="Helical" evidence="7">
    <location>
        <begin position="347"/>
        <end position="369"/>
    </location>
</feature>
<dbReference type="Pfam" id="PF02687">
    <property type="entry name" value="FtsX"/>
    <property type="match status" value="1"/>
</dbReference>
<proteinExistence type="inferred from homology"/>
<dbReference type="PANTHER" id="PTHR30489:SF0">
    <property type="entry name" value="LIPOPROTEIN-RELEASING SYSTEM TRANSMEMBRANE PROTEIN LOLE"/>
    <property type="match status" value="1"/>
</dbReference>
<gene>
    <name evidence="9" type="ORF">COM45_01910</name>
</gene>
<feature type="transmembrane region" description="Helical" evidence="7">
    <location>
        <begin position="808"/>
        <end position="835"/>
    </location>
</feature>
<evidence type="ECO:0000313" key="10">
    <source>
        <dbReference type="Proteomes" id="UP000218690"/>
    </source>
</evidence>
<feature type="transmembrane region" description="Helical" evidence="7">
    <location>
        <begin position="459"/>
        <end position="478"/>
    </location>
</feature>
<keyword evidence="6 7" id="KW-0472">Membrane</keyword>
<dbReference type="AlphaFoldDB" id="A0A2A4ANK9"/>
<evidence type="ECO:0000313" key="9">
    <source>
        <dbReference type="EMBL" id="PCC83718.1"/>
    </source>
</evidence>